<dbReference type="eggNOG" id="COG4252">
    <property type="taxonomic scope" value="Bacteria"/>
</dbReference>
<evidence type="ECO:0000313" key="3">
    <source>
        <dbReference type="EMBL" id="ABG49850.1"/>
    </source>
</evidence>
<dbReference type="Pfam" id="PF05226">
    <property type="entry name" value="CHASE2"/>
    <property type="match status" value="1"/>
</dbReference>
<feature type="transmembrane region" description="Helical" evidence="1">
    <location>
        <begin position="702"/>
        <end position="719"/>
    </location>
</feature>
<dbReference type="Pfam" id="PF00656">
    <property type="entry name" value="Peptidase_C14"/>
    <property type="match status" value="1"/>
</dbReference>
<keyword evidence="1" id="KW-0472">Membrane</keyword>
<dbReference type="SUPFAM" id="SSF52129">
    <property type="entry name" value="Caspase-like"/>
    <property type="match status" value="1"/>
</dbReference>
<sequence>MLKKRGVFEVIKNENLDKKIQGICHQQVMERRRALLIGITIFGEGLDNFSPTLEDVQVMKKCLEEKGGFEVIQEENLDRKDMEYAINKFFYESQKSDTLLIYVSSHGITDAEGTFYIATSETSYDRDTEIITGAIEASYFHRQIKNCTSNSQVWLLDLCYSGAFVRGYSKGKNDSAENLLIQQLLNQKQRYQAISKGISSDNSVEIKQKEGLVIITSSAGDQKSYFMENQSDLSIFTYYAQLALNGDAANEEGKVTVDSFYKFLEVNIPKYVKENIPKFKYGGGMKPEIHILHGEAYDIVLAKTQLEPKLQFRRNESKENLFKCKYQIEKPKNKLGIAQEEPEIIFKELPNINLKREINQGKYQQNFFKILKSYTILSIVLLISIFITTLVTKPPERVQQFKLQAFDQMIRWRRDEGPDKRLLIVTVTPEDIKYQKEMGWEIGGESLSDQAIIKVLDKLNTYKPLVIGLDIFRDFPAKDEHLKTQLAQNKSLIAVCKIKEEKNNSIGIEPPPEIQEKQRIGFADFPQDSGGVIRRQLLGMSIPENSLCSSYSFSLRIAIRYLKEKGMEKRAGEFNQGNLKINEVLFHKLEKDAGGYHLPKREALGYQILLNYRSSEKIAETMTLKELLDGSRDSKLAHLVKNKIVLIGTDAAEVGYEDMHLTPYNKKIPGIMIHGHMISQILSAVLDGRTLLWWWPQALENIWVWGWSFIGGILGICWSRQVFGRWFIGITVVAVPVTLWGICFLVFIEIGGWLPLVPSILGFFLTGIAIIFSNKTINDTMFL</sequence>
<dbReference type="HOGENOM" id="CLU_357854_0_0_3"/>
<proteinExistence type="predicted"/>
<dbReference type="InterPro" id="IPR052039">
    <property type="entry name" value="Caspase-related_regulators"/>
</dbReference>
<organism evidence="3">
    <name type="scientific">Trichodesmium erythraeum (strain IMS101)</name>
    <dbReference type="NCBI Taxonomy" id="203124"/>
    <lineage>
        <taxon>Bacteria</taxon>
        <taxon>Bacillati</taxon>
        <taxon>Cyanobacteriota</taxon>
        <taxon>Cyanophyceae</taxon>
        <taxon>Oscillatoriophycideae</taxon>
        <taxon>Oscillatoriales</taxon>
        <taxon>Microcoleaceae</taxon>
        <taxon>Trichodesmium</taxon>
    </lineage>
</organism>
<dbReference type="STRING" id="203124.Tery_0382"/>
<evidence type="ECO:0000259" key="2">
    <source>
        <dbReference type="SMART" id="SM01080"/>
    </source>
</evidence>
<accession>Q119H4</accession>
<dbReference type="AlphaFoldDB" id="Q119H4"/>
<dbReference type="RefSeq" id="WP_011610246.1">
    <property type="nucleotide sequence ID" value="NC_008312.1"/>
</dbReference>
<dbReference type="GO" id="GO:0006508">
    <property type="term" value="P:proteolysis"/>
    <property type="evidence" value="ECO:0007669"/>
    <property type="project" value="InterPro"/>
</dbReference>
<dbReference type="eggNOG" id="COG4249">
    <property type="taxonomic scope" value="Bacteria"/>
</dbReference>
<feature type="transmembrane region" description="Helical" evidence="1">
    <location>
        <begin position="753"/>
        <end position="772"/>
    </location>
</feature>
<dbReference type="InterPro" id="IPR011600">
    <property type="entry name" value="Pept_C14_caspase"/>
</dbReference>
<gene>
    <name evidence="3" type="ordered locus">Tery_0382</name>
</gene>
<dbReference type="PANTHER" id="PTHR22576">
    <property type="entry name" value="MUCOSA ASSOCIATED LYMPHOID TISSUE LYMPHOMA TRANSLOCATION PROTEIN 1/PARACASPASE"/>
    <property type="match status" value="1"/>
</dbReference>
<dbReference type="OrthoDB" id="444941at2"/>
<reference evidence="3" key="1">
    <citation type="submission" date="2006-06" db="EMBL/GenBank/DDBJ databases">
        <title>Complete sequence of Trichodesmium erythraeum IMS101.</title>
        <authorList>
            <consortium name="US DOE Joint Genome Institute"/>
            <person name="Copeland A."/>
            <person name="Lucas S."/>
            <person name="Lapidus A."/>
            <person name="Barry K."/>
            <person name="Detter J.C."/>
            <person name="Glavina del Rio T."/>
            <person name="Hammon N."/>
            <person name="Israni S."/>
            <person name="Dalin E."/>
            <person name="Tice H."/>
            <person name="Pitluck S."/>
            <person name="Kiss H."/>
            <person name="Munk A.C."/>
            <person name="Brettin T."/>
            <person name="Bruce D."/>
            <person name="Han C."/>
            <person name="Tapia R."/>
            <person name="Gilna P."/>
            <person name="Schmutz J."/>
            <person name="Larimer F."/>
            <person name="Land M."/>
            <person name="Hauser L."/>
            <person name="Kyrpides N."/>
            <person name="Kim E."/>
            <person name="Richardson P."/>
        </authorList>
    </citation>
    <scope>NUCLEOTIDE SEQUENCE [LARGE SCALE GENOMIC DNA]</scope>
    <source>
        <strain evidence="3">IMS101</strain>
    </source>
</reference>
<name>Q119H4_TRIEI</name>
<keyword evidence="1" id="KW-1133">Transmembrane helix</keyword>
<dbReference type="Gene3D" id="3.40.50.1460">
    <property type="match status" value="1"/>
</dbReference>
<dbReference type="PANTHER" id="PTHR22576:SF37">
    <property type="entry name" value="MUCOSA-ASSOCIATED LYMPHOID TISSUE LYMPHOMA TRANSLOCATION PROTEIN 1"/>
    <property type="match status" value="1"/>
</dbReference>
<feature type="transmembrane region" description="Helical" evidence="1">
    <location>
        <begin position="726"/>
        <end position="747"/>
    </location>
</feature>
<dbReference type="InterPro" id="IPR007890">
    <property type="entry name" value="CHASE2"/>
</dbReference>
<dbReference type="GO" id="GO:0004197">
    <property type="term" value="F:cysteine-type endopeptidase activity"/>
    <property type="evidence" value="ECO:0007669"/>
    <property type="project" value="InterPro"/>
</dbReference>
<keyword evidence="1" id="KW-0812">Transmembrane</keyword>
<feature type="transmembrane region" description="Helical" evidence="1">
    <location>
        <begin position="374"/>
        <end position="392"/>
    </location>
</feature>
<evidence type="ECO:0000256" key="1">
    <source>
        <dbReference type="SAM" id="Phobius"/>
    </source>
</evidence>
<feature type="domain" description="CHASE2" evidence="2">
    <location>
        <begin position="398"/>
        <end position="714"/>
    </location>
</feature>
<dbReference type="EMBL" id="CP000393">
    <property type="protein sequence ID" value="ABG49850.1"/>
    <property type="molecule type" value="Genomic_DNA"/>
</dbReference>
<protein>
    <submittedName>
        <fullName evidence="3">Putative Chase2 sensor protein</fullName>
    </submittedName>
</protein>
<dbReference type="SMART" id="SM01080">
    <property type="entry name" value="CHASE2"/>
    <property type="match status" value="1"/>
</dbReference>
<dbReference type="InterPro" id="IPR029030">
    <property type="entry name" value="Caspase-like_dom_sf"/>
</dbReference>
<dbReference type="KEGG" id="ter:Tery_0382"/>